<dbReference type="GO" id="GO:0003676">
    <property type="term" value="F:nucleic acid binding"/>
    <property type="evidence" value="ECO:0007669"/>
    <property type="project" value="InterPro"/>
</dbReference>
<protein>
    <submittedName>
        <fullName evidence="2">Uncharacterized protein</fullName>
    </submittedName>
</protein>
<feature type="compositionally biased region" description="Low complexity" evidence="1">
    <location>
        <begin position="29"/>
        <end position="42"/>
    </location>
</feature>
<keyword evidence="3" id="KW-1185">Reference proteome</keyword>
<dbReference type="OrthoDB" id="8045643at2759"/>
<dbReference type="Proteomes" id="UP000595437">
    <property type="component" value="Chromosome 8"/>
</dbReference>
<dbReference type="AlphaFoldDB" id="A0A7T8KB63"/>
<gene>
    <name evidence="2" type="ORF">FKW44_013136</name>
</gene>
<feature type="region of interest" description="Disordered" evidence="1">
    <location>
        <begin position="29"/>
        <end position="53"/>
    </location>
</feature>
<proteinExistence type="predicted"/>
<evidence type="ECO:0000313" key="3">
    <source>
        <dbReference type="Proteomes" id="UP000595437"/>
    </source>
</evidence>
<dbReference type="EMBL" id="CP045897">
    <property type="protein sequence ID" value="QQP51700.1"/>
    <property type="molecule type" value="Genomic_DNA"/>
</dbReference>
<dbReference type="Gene3D" id="3.30.420.10">
    <property type="entry name" value="Ribonuclease H-like superfamily/Ribonuclease H"/>
    <property type="match status" value="1"/>
</dbReference>
<evidence type="ECO:0000256" key="1">
    <source>
        <dbReference type="SAM" id="MobiDB-lite"/>
    </source>
</evidence>
<sequence>MEQTRRDTVIELLCAGHCPAAIIKLLKYPGGRSTTSPRSGRSQGCPRGRSTAQEWPDLHAHIFGGLKRSIKANPGTPMSILGIQELCPEGQLVQSWLKKNVPNFWDFSTWPPNSPDLNPCDYYM</sequence>
<organism evidence="2 3">
    <name type="scientific">Caligus rogercresseyi</name>
    <name type="common">Sea louse</name>
    <dbReference type="NCBI Taxonomy" id="217165"/>
    <lineage>
        <taxon>Eukaryota</taxon>
        <taxon>Metazoa</taxon>
        <taxon>Ecdysozoa</taxon>
        <taxon>Arthropoda</taxon>
        <taxon>Crustacea</taxon>
        <taxon>Multicrustacea</taxon>
        <taxon>Hexanauplia</taxon>
        <taxon>Copepoda</taxon>
        <taxon>Siphonostomatoida</taxon>
        <taxon>Caligidae</taxon>
        <taxon>Caligus</taxon>
    </lineage>
</organism>
<evidence type="ECO:0000313" key="2">
    <source>
        <dbReference type="EMBL" id="QQP51700.1"/>
    </source>
</evidence>
<accession>A0A7T8KB63</accession>
<name>A0A7T8KB63_CALRO</name>
<dbReference type="InterPro" id="IPR036397">
    <property type="entry name" value="RNaseH_sf"/>
</dbReference>
<reference evidence="3" key="1">
    <citation type="submission" date="2021-01" db="EMBL/GenBank/DDBJ databases">
        <title>Caligus Genome Assembly.</title>
        <authorList>
            <person name="Gallardo-Escarate C."/>
        </authorList>
    </citation>
    <scope>NUCLEOTIDE SEQUENCE [LARGE SCALE GENOMIC DNA]</scope>
</reference>